<keyword evidence="5" id="KW-1185">Reference proteome</keyword>
<sequence length="161" mass="18072">MEVDINVDVSNVTSGTGSASVLLHPLVILNISEHWTRNKVKENSIAVTVYGALLGKQEGHHVEISNSFELLLDEPHMSVNSEFYSTRESQCKQVYPDLDIVGWYTTGGAINEKDELFNRQVLYTLATDEAERIGIDYVARISMSSTDQTSSMVNPFYFFIM</sequence>
<reference evidence="6" key="1">
    <citation type="submission" date="2016-06" db="UniProtKB">
        <authorList>
            <consortium name="WormBaseParasite"/>
        </authorList>
    </citation>
    <scope>IDENTIFICATION</scope>
</reference>
<dbReference type="GO" id="GO:0008237">
    <property type="term" value="F:metallopeptidase activity"/>
    <property type="evidence" value="ECO:0007669"/>
    <property type="project" value="InterPro"/>
</dbReference>
<feature type="domain" description="MPN" evidence="3">
    <location>
        <begin position="21"/>
        <end position="158"/>
    </location>
</feature>
<dbReference type="SMART" id="SM00232">
    <property type="entry name" value="JAB_MPN"/>
    <property type="match status" value="1"/>
</dbReference>
<dbReference type="Gene3D" id="3.40.140.10">
    <property type="entry name" value="Cytidine Deaminase, domain 2"/>
    <property type="match status" value="1"/>
</dbReference>
<evidence type="ECO:0000259" key="3">
    <source>
        <dbReference type="PROSITE" id="PS50249"/>
    </source>
</evidence>
<evidence type="ECO:0000256" key="2">
    <source>
        <dbReference type="ARBA" id="ARBA00014871"/>
    </source>
</evidence>
<dbReference type="AlphaFoldDB" id="A0A183L4P9"/>
<comment type="similarity">
    <text evidence="1">Belongs to the peptidase M67A family. CSN6 subfamily.</text>
</comment>
<evidence type="ECO:0000313" key="4">
    <source>
        <dbReference type="EMBL" id="VDP78485.1"/>
    </source>
</evidence>
<dbReference type="PROSITE" id="PS50249">
    <property type="entry name" value="MPN"/>
    <property type="match status" value="1"/>
</dbReference>
<dbReference type="Pfam" id="PF01398">
    <property type="entry name" value="JAB"/>
    <property type="match status" value="1"/>
</dbReference>
<dbReference type="PANTHER" id="PTHR10540">
    <property type="entry name" value="EUKARYOTIC TRANSLATION INITIATION FACTOR 3 SUBUNIT F-RELATED"/>
    <property type="match status" value="1"/>
</dbReference>
<evidence type="ECO:0000256" key="1">
    <source>
        <dbReference type="ARBA" id="ARBA00010893"/>
    </source>
</evidence>
<reference evidence="4 5" key="2">
    <citation type="submission" date="2018-11" db="EMBL/GenBank/DDBJ databases">
        <authorList>
            <consortium name="Pathogen Informatics"/>
        </authorList>
    </citation>
    <scope>NUCLEOTIDE SEQUENCE [LARGE SCALE GENOMIC DNA]</scope>
    <source>
        <strain evidence="4">Dakar</strain>
        <strain evidence="5">Dakar, Senegal</strain>
    </source>
</reference>
<dbReference type="GO" id="GO:0008180">
    <property type="term" value="C:COP9 signalosome"/>
    <property type="evidence" value="ECO:0007669"/>
    <property type="project" value="TreeGrafter"/>
</dbReference>
<dbReference type="WBParaSite" id="SCUD_0002231401-mRNA-1">
    <property type="protein sequence ID" value="SCUD_0002231401-mRNA-1"/>
    <property type="gene ID" value="SCUD_0002231401"/>
</dbReference>
<evidence type="ECO:0000313" key="6">
    <source>
        <dbReference type="WBParaSite" id="SCUD_0002231401-mRNA-1"/>
    </source>
</evidence>
<evidence type="ECO:0000313" key="5">
    <source>
        <dbReference type="Proteomes" id="UP000279833"/>
    </source>
</evidence>
<dbReference type="STRING" id="6186.A0A183L4P9"/>
<dbReference type="EMBL" id="UZAK01048963">
    <property type="protein sequence ID" value="VDP78485.1"/>
    <property type="molecule type" value="Genomic_DNA"/>
</dbReference>
<dbReference type="PANTHER" id="PTHR10540:SF8">
    <property type="entry name" value="COP9 SIGNALOSOME COMPLEX SUBUNIT 6"/>
    <property type="match status" value="1"/>
</dbReference>
<organism evidence="6">
    <name type="scientific">Schistosoma curassoni</name>
    <dbReference type="NCBI Taxonomy" id="6186"/>
    <lineage>
        <taxon>Eukaryota</taxon>
        <taxon>Metazoa</taxon>
        <taxon>Spiralia</taxon>
        <taxon>Lophotrochozoa</taxon>
        <taxon>Platyhelminthes</taxon>
        <taxon>Trematoda</taxon>
        <taxon>Digenea</taxon>
        <taxon>Strigeidida</taxon>
        <taxon>Schistosomatoidea</taxon>
        <taxon>Schistosomatidae</taxon>
        <taxon>Schistosoma</taxon>
    </lineage>
</organism>
<dbReference type="Proteomes" id="UP000279833">
    <property type="component" value="Unassembled WGS sequence"/>
</dbReference>
<protein>
    <recommendedName>
        <fullName evidence="2">COP9 signalosome complex subunit 6</fullName>
    </recommendedName>
</protein>
<gene>
    <name evidence="4" type="ORF">SCUD_LOCUS22310</name>
</gene>
<dbReference type="InterPro" id="IPR037518">
    <property type="entry name" value="MPN"/>
</dbReference>
<accession>A0A183L4P9</accession>
<name>A0A183L4P9_9TREM</name>
<proteinExistence type="inferred from homology"/>
<dbReference type="InterPro" id="IPR000555">
    <property type="entry name" value="JAMM/MPN+_dom"/>
</dbReference>